<dbReference type="VEuPathDB" id="FungiDB:LEMA_P038670.1"/>
<keyword evidence="2" id="KW-1185">Reference proteome</keyword>
<dbReference type="AlphaFoldDB" id="E4ZNA7"/>
<reference evidence="2" key="1">
    <citation type="journal article" date="2011" name="Nat. Commun.">
        <title>Effector diversification within compartments of the Leptosphaeria maculans genome affected by Repeat-Induced Point mutations.</title>
        <authorList>
            <person name="Rouxel T."/>
            <person name="Grandaubert J."/>
            <person name="Hane J.K."/>
            <person name="Hoede C."/>
            <person name="van de Wouw A.P."/>
            <person name="Couloux A."/>
            <person name="Dominguez V."/>
            <person name="Anthouard V."/>
            <person name="Bally P."/>
            <person name="Bourras S."/>
            <person name="Cozijnsen A.J."/>
            <person name="Ciuffetti L.M."/>
            <person name="Degrave A."/>
            <person name="Dilmaghani A."/>
            <person name="Duret L."/>
            <person name="Fudal I."/>
            <person name="Goodwin S.B."/>
            <person name="Gout L."/>
            <person name="Glaser N."/>
            <person name="Linglin J."/>
            <person name="Kema G.H.J."/>
            <person name="Lapalu N."/>
            <person name="Lawrence C.B."/>
            <person name="May K."/>
            <person name="Meyer M."/>
            <person name="Ollivier B."/>
            <person name="Poulain J."/>
            <person name="Schoch C.L."/>
            <person name="Simon A."/>
            <person name="Spatafora J.W."/>
            <person name="Stachowiak A."/>
            <person name="Turgeon B.G."/>
            <person name="Tyler B.M."/>
            <person name="Vincent D."/>
            <person name="Weissenbach J."/>
            <person name="Amselem J."/>
            <person name="Quesneville H."/>
            <person name="Oliver R.P."/>
            <person name="Wincker P."/>
            <person name="Balesdent M.-H."/>
            <person name="Howlett B.J."/>
        </authorList>
    </citation>
    <scope>NUCLEOTIDE SEQUENCE [LARGE SCALE GENOMIC DNA]</scope>
    <source>
        <strain evidence="2">JN3 / isolate v23.1.3 / race Av1-4-5-6-7-8</strain>
    </source>
</reference>
<evidence type="ECO:0000313" key="2">
    <source>
        <dbReference type="Proteomes" id="UP000002668"/>
    </source>
</evidence>
<gene>
    <name evidence="1" type="ORF">LEMA_P038670.1</name>
</gene>
<name>E4ZNA7_LEPMJ</name>
<evidence type="ECO:0000313" key="1">
    <source>
        <dbReference type="EMBL" id="CBX92966.1"/>
    </source>
</evidence>
<protein>
    <submittedName>
        <fullName evidence="1">Predicted protein</fullName>
    </submittedName>
</protein>
<dbReference type="Proteomes" id="UP000002668">
    <property type="component" value="Genome"/>
</dbReference>
<sequence length="118" mass="12927">MFSIFDPVSSMLDVMAIPQSYNSFAPANLCPSSKHLQNHPRPPRVNLPAVYPAASAHSFPRAARVTGEVVGKWPGLSTTAFVHNHLSVCHHYTKDGFYIYLAPSTVPHANAGFLLMHD</sequence>
<dbReference type="EMBL" id="FP929105">
    <property type="protein sequence ID" value="CBX92966.1"/>
    <property type="molecule type" value="Genomic_DNA"/>
</dbReference>
<dbReference type="HOGENOM" id="CLU_2073590_0_0_1"/>
<organism evidence="2">
    <name type="scientific">Leptosphaeria maculans (strain JN3 / isolate v23.1.3 / race Av1-4-5-6-7-8)</name>
    <name type="common">Blackleg fungus</name>
    <name type="synonym">Phoma lingam</name>
    <dbReference type="NCBI Taxonomy" id="985895"/>
    <lineage>
        <taxon>Eukaryota</taxon>
        <taxon>Fungi</taxon>
        <taxon>Dikarya</taxon>
        <taxon>Ascomycota</taxon>
        <taxon>Pezizomycotina</taxon>
        <taxon>Dothideomycetes</taxon>
        <taxon>Pleosporomycetidae</taxon>
        <taxon>Pleosporales</taxon>
        <taxon>Pleosporineae</taxon>
        <taxon>Leptosphaeriaceae</taxon>
        <taxon>Plenodomus</taxon>
        <taxon>Plenodomus lingam/Leptosphaeria maculans species complex</taxon>
    </lineage>
</organism>
<accession>E4ZNA7</accession>
<proteinExistence type="predicted"/>
<dbReference type="InParanoid" id="E4ZNA7"/>